<dbReference type="Proteomes" id="UP000518752">
    <property type="component" value="Unassembled WGS sequence"/>
</dbReference>
<gene>
    <name evidence="3" type="ORF">D9757_005720</name>
</gene>
<dbReference type="Pfam" id="PF26113">
    <property type="entry name" value="GH16_XgeA"/>
    <property type="match status" value="1"/>
</dbReference>
<dbReference type="GO" id="GO:0009251">
    <property type="term" value="P:glucan catabolic process"/>
    <property type="evidence" value="ECO:0007669"/>
    <property type="project" value="TreeGrafter"/>
</dbReference>
<dbReference type="PROSITE" id="PS51762">
    <property type="entry name" value="GH16_2"/>
    <property type="match status" value="1"/>
</dbReference>
<organism evidence="3 4">
    <name type="scientific">Collybiopsis confluens</name>
    <dbReference type="NCBI Taxonomy" id="2823264"/>
    <lineage>
        <taxon>Eukaryota</taxon>
        <taxon>Fungi</taxon>
        <taxon>Dikarya</taxon>
        <taxon>Basidiomycota</taxon>
        <taxon>Agaricomycotina</taxon>
        <taxon>Agaricomycetes</taxon>
        <taxon>Agaricomycetidae</taxon>
        <taxon>Agaricales</taxon>
        <taxon>Marasmiineae</taxon>
        <taxon>Omphalotaceae</taxon>
        <taxon>Collybiopsis</taxon>
    </lineage>
</organism>
<keyword evidence="1" id="KW-0732">Signal</keyword>
<comment type="caution">
    <text evidence="3">The sequence shown here is derived from an EMBL/GenBank/DDBJ whole genome shotgun (WGS) entry which is preliminary data.</text>
</comment>
<evidence type="ECO:0000256" key="1">
    <source>
        <dbReference type="SAM" id="SignalP"/>
    </source>
</evidence>
<dbReference type="Gene3D" id="2.60.120.200">
    <property type="match status" value="1"/>
</dbReference>
<dbReference type="EMBL" id="JAACJN010000033">
    <property type="protein sequence ID" value="KAF5387384.1"/>
    <property type="molecule type" value="Genomic_DNA"/>
</dbReference>
<feature type="chain" id="PRO_5034937866" description="GH16 domain-containing protein" evidence="1">
    <location>
        <begin position="19"/>
        <end position="325"/>
    </location>
</feature>
<feature type="signal peptide" evidence="1">
    <location>
        <begin position="1"/>
        <end position="18"/>
    </location>
</feature>
<evidence type="ECO:0000259" key="2">
    <source>
        <dbReference type="PROSITE" id="PS51762"/>
    </source>
</evidence>
<dbReference type="InterPro" id="IPR013320">
    <property type="entry name" value="ConA-like_dom_sf"/>
</dbReference>
<dbReference type="InterPro" id="IPR000757">
    <property type="entry name" value="Beta-glucanase-like"/>
</dbReference>
<keyword evidence="4" id="KW-1185">Reference proteome</keyword>
<reference evidence="3 4" key="1">
    <citation type="journal article" date="2020" name="ISME J.">
        <title>Uncovering the hidden diversity of litter-decomposition mechanisms in mushroom-forming fungi.</title>
        <authorList>
            <person name="Floudas D."/>
            <person name="Bentzer J."/>
            <person name="Ahren D."/>
            <person name="Johansson T."/>
            <person name="Persson P."/>
            <person name="Tunlid A."/>
        </authorList>
    </citation>
    <scope>NUCLEOTIDE SEQUENCE [LARGE SCALE GENOMIC DNA]</scope>
    <source>
        <strain evidence="3 4">CBS 406.79</strain>
    </source>
</reference>
<dbReference type="PANTHER" id="PTHR10963:SF24">
    <property type="entry name" value="GLYCOSIDASE C21B10.07-RELATED"/>
    <property type="match status" value="1"/>
</dbReference>
<dbReference type="GO" id="GO:0004553">
    <property type="term" value="F:hydrolase activity, hydrolyzing O-glycosyl compounds"/>
    <property type="evidence" value="ECO:0007669"/>
    <property type="project" value="InterPro"/>
</dbReference>
<evidence type="ECO:0000313" key="4">
    <source>
        <dbReference type="Proteomes" id="UP000518752"/>
    </source>
</evidence>
<accession>A0A8H5MB38</accession>
<dbReference type="SUPFAM" id="SSF49899">
    <property type="entry name" value="Concanavalin A-like lectins/glucanases"/>
    <property type="match status" value="1"/>
</dbReference>
<dbReference type="InterPro" id="IPR050546">
    <property type="entry name" value="Glycosyl_Hydrlase_16"/>
</dbReference>
<dbReference type="OrthoDB" id="192832at2759"/>
<dbReference type="PANTHER" id="PTHR10963">
    <property type="entry name" value="GLYCOSYL HYDROLASE-RELATED"/>
    <property type="match status" value="1"/>
</dbReference>
<name>A0A8H5MB38_9AGAR</name>
<protein>
    <recommendedName>
        <fullName evidence="2">GH16 domain-containing protein</fullName>
    </recommendedName>
</protein>
<sequence length="325" mass="35454">MLSYIFMVIALLPLLTSAAPLWHEHYRQLTRRGSYTLNTSYEGDNFFDEFDFFSDPDPTQGLVTYQTRENAFSKGLASVQDSVAVLAVDSTSNLAVGANRDSVRVSSKAKFNSGLFIYDVASMPIGPTTWPALWSTAEDNWPNNGEIDIIEGVTESTTNRITMHTAPGCSLSTGQANTGTINEQELSCDASLNDNSGCPTEDNDTHSWGASFNSAGGGILAELWDPNVGIKIWRWQRDSVPADIMSKDPDPSTWGNPISFIPNGQSCNIADYFKEHMIIINITLCGSWAGATYSGTGTCQEAVAVASNYVDAQWKINSIRVYQPV</sequence>
<feature type="domain" description="GH16" evidence="2">
    <location>
        <begin position="24"/>
        <end position="325"/>
    </location>
</feature>
<proteinExistence type="predicted"/>
<dbReference type="AlphaFoldDB" id="A0A8H5MB38"/>
<evidence type="ECO:0000313" key="3">
    <source>
        <dbReference type="EMBL" id="KAF5387384.1"/>
    </source>
</evidence>
<dbReference type="CDD" id="cd02181">
    <property type="entry name" value="GH16_fungal_Lam16A_glucanase"/>
    <property type="match status" value="1"/>
</dbReference>